<dbReference type="RefSeq" id="WP_139980424.1">
    <property type="nucleotide sequence ID" value="NZ_CP041046.1"/>
</dbReference>
<feature type="transmembrane region" description="Helical" evidence="1">
    <location>
        <begin position="69"/>
        <end position="90"/>
    </location>
</feature>
<protein>
    <recommendedName>
        <fullName evidence="4">Serine/threonine protein kinase</fullName>
    </recommendedName>
</protein>
<dbReference type="AlphaFoldDB" id="A0A4Y5Z2M2"/>
<evidence type="ECO:0000256" key="1">
    <source>
        <dbReference type="SAM" id="Phobius"/>
    </source>
</evidence>
<keyword evidence="3" id="KW-1185">Reference proteome</keyword>
<evidence type="ECO:0000313" key="2">
    <source>
        <dbReference type="EMBL" id="QDE38683.1"/>
    </source>
</evidence>
<dbReference type="KEGG" id="lpy:FIV34_05430"/>
<feature type="transmembrane region" description="Helical" evidence="1">
    <location>
        <begin position="155"/>
        <end position="174"/>
    </location>
</feature>
<proteinExistence type="predicted"/>
<dbReference type="EMBL" id="CP041046">
    <property type="protein sequence ID" value="QDE38683.1"/>
    <property type="molecule type" value="Genomic_DNA"/>
</dbReference>
<feature type="transmembrane region" description="Helical" evidence="1">
    <location>
        <begin position="125"/>
        <end position="149"/>
    </location>
</feature>
<sequence>MELDELKASWAELDRRVARLEVAMPTGGAARGVRAELRPLRWGQSVQALAGLLLAMAAGSFWVDHRDAAGPLVAGLLLHLYGIAMIVAAARNLVLAARAVEDVPVVELQQRVATLRAWRIREGRWFGVAGCFMWVPMVVCAFALLGVDIVAANPVYMAFNLLAGVVCAGVFVLVSRLDKAPEGGAVRRARERLDEVIRFTRGG</sequence>
<dbReference type="Proteomes" id="UP000316093">
    <property type="component" value="Chromosome"/>
</dbReference>
<keyword evidence="1" id="KW-0812">Transmembrane</keyword>
<name>A0A4Y5Z2M2_9GAMM</name>
<organism evidence="2 3">
    <name type="scientific">Luteibacter pinisoli</name>
    <dbReference type="NCBI Taxonomy" id="2589080"/>
    <lineage>
        <taxon>Bacteria</taxon>
        <taxon>Pseudomonadati</taxon>
        <taxon>Pseudomonadota</taxon>
        <taxon>Gammaproteobacteria</taxon>
        <taxon>Lysobacterales</taxon>
        <taxon>Rhodanobacteraceae</taxon>
        <taxon>Luteibacter</taxon>
    </lineage>
</organism>
<keyword evidence="1" id="KW-0472">Membrane</keyword>
<feature type="transmembrane region" description="Helical" evidence="1">
    <location>
        <begin position="46"/>
        <end position="63"/>
    </location>
</feature>
<keyword evidence="1" id="KW-1133">Transmembrane helix</keyword>
<reference evidence="2 3" key="1">
    <citation type="submission" date="2019-06" db="EMBL/GenBank/DDBJ databases">
        <title>A complete genome sequence for Luteibacter pinisoli MAH-14.</title>
        <authorList>
            <person name="Baltrus D.A."/>
        </authorList>
    </citation>
    <scope>NUCLEOTIDE SEQUENCE [LARGE SCALE GENOMIC DNA]</scope>
    <source>
        <strain evidence="2 3">MAH-14</strain>
    </source>
</reference>
<gene>
    <name evidence="2" type="ORF">FIV34_05430</name>
</gene>
<accession>A0A4Y5Z2M2</accession>
<evidence type="ECO:0008006" key="4">
    <source>
        <dbReference type="Google" id="ProtNLM"/>
    </source>
</evidence>
<evidence type="ECO:0000313" key="3">
    <source>
        <dbReference type="Proteomes" id="UP000316093"/>
    </source>
</evidence>
<dbReference type="OrthoDB" id="5954304at2"/>